<dbReference type="GO" id="GO:0012505">
    <property type="term" value="C:endomembrane system"/>
    <property type="evidence" value="ECO:0007669"/>
    <property type="project" value="UniProtKB-SubCell"/>
</dbReference>
<evidence type="ECO:0000256" key="6">
    <source>
        <dbReference type="ARBA" id="ARBA00023136"/>
    </source>
</evidence>
<dbReference type="EMBL" id="RCNT01000001">
    <property type="protein sequence ID" value="RMA43954.1"/>
    <property type="molecule type" value="Genomic_DNA"/>
</dbReference>
<organism evidence="9 10">
    <name type="scientific">Rhodophyticola porphyridii</name>
    <dbReference type="NCBI Taxonomy" id="1852017"/>
    <lineage>
        <taxon>Bacteria</taxon>
        <taxon>Pseudomonadati</taxon>
        <taxon>Pseudomonadota</taxon>
        <taxon>Alphaproteobacteria</taxon>
        <taxon>Rhodobacterales</taxon>
        <taxon>Roseobacteraceae</taxon>
        <taxon>Rhodophyticola</taxon>
    </lineage>
</organism>
<dbReference type="GO" id="GO:0008610">
    <property type="term" value="P:lipid biosynthetic process"/>
    <property type="evidence" value="ECO:0007669"/>
    <property type="project" value="InterPro"/>
</dbReference>
<evidence type="ECO:0000256" key="5">
    <source>
        <dbReference type="ARBA" id="ARBA00023098"/>
    </source>
</evidence>
<name>A0A3L9Y5A3_9RHOB</name>
<evidence type="ECO:0000313" key="9">
    <source>
        <dbReference type="EMBL" id="RMA43954.1"/>
    </source>
</evidence>
<evidence type="ECO:0000313" key="10">
    <source>
        <dbReference type="Proteomes" id="UP000281343"/>
    </source>
</evidence>
<evidence type="ECO:0000256" key="3">
    <source>
        <dbReference type="ARBA" id="ARBA00022989"/>
    </source>
</evidence>
<feature type="domain" description="Fatty acid hydroxylase" evidence="8">
    <location>
        <begin position="145"/>
        <end position="293"/>
    </location>
</feature>
<dbReference type="AlphaFoldDB" id="A0A3L9Y5A3"/>
<dbReference type="Pfam" id="PF04116">
    <property type="entry name" value="FA_hydroxylase"/>
    <property type="match status" value="1"/>
</dbReference>
<keyword evidence="2 7" id="KW-0812">Transmembrane</keyword>
<feature type="transmembrane region" description="Helical" evidence="7">
    <location>
        <begin position="30"/>
        <end position="49"/>
    </location>
</feature>
<accession>A0A3L9Y5A3</accession>
<proteinExistence type="predicted"/>
<evidence type="ECO:0000256" key="2">
    <source>
        <dbReference type="ARBA" id="ARBA00022692"/>
    </source>
</evidence>
<comment type="subcellular location">
    <subcellularLocation>
        <location evidence="1">Endomembrane system</location>
        <topology evidence="1">Multi-pass membrane protein</topology>
    </subcellularLocation>
</comment>
<evidence type="ECO:0000256" key="1">
    <source>
        <dbReference type="ARBA" id="ARBA00004127"/>
    </source>
</evidence>
<sequence>MMQKIQEIIAAILDQMVNVLMYPLDPNNRIYALYIVSSIVFAWFVYRAIKSRGADNTDQDTDAAKGNFLQFLFPKRVWSHPSAWLDLRYMMFHRVASYFLLLGVGTWALAAGFRLGSNGVAFSDIVASASSAPAAGLVFSVIYMIVVMMVIDFIAWAIHYVQHKVPLLWQFHKVHHSAEVMHPISNFREHPIDNLGYGLIIGLGYGLVQGLSVRLLGYAPNIPSLLGVPLLMFLFNFTAYNLRHSHIWLRWPGRWSMIFPSPAHHHVHHSCHPEHLDKNFAFMFPIWDVIFRTYHMPEDNRNVKFGIVEDSSDLNSCLRLYWVPFRDAYRLFRKPGKGEMTHEESADAKAERPGIPAE</sequence>
<keyword evidence="4" id="KW-0560">Oxidoreductase</keyword>
<dbReference type="GO" id="GO:0006643">
    <property type="term" value="P:membrane lipid metabolic process"/>
    <property type="evidence" value="ECO:0007669"/>
    <property type="project" value="TreeGrafter"/>
</dbReference>
<keyword evidence="3 7" id="KW-1133">Transmembrane helix</keyword>
<evidence type="ECO:0000256" key="7">
    <source>
        <dbReference type="SAM" id="Phobius"/>
    </source>
</evidence>
<reference evidence="9 10" key="1">
    <citation type="submission" date="2018-10" db="EMBL/GenBank/DDBJ databases">
        <authorList>
            <person name="Jung H.S."/>
            <person name="Jeon C.O."/>
        </authorList>
    </citation>
    <scope>NUCLEOTIDE SEQUENCE [LARGE SCALE GENOMIC DNA]</scope>
    <source>
        <strain evidence="9 10">MA-7-27</strain>
    </source>
</reference>
<dbReference type="GO" id="GO:0016020">
    <property type="term" value="C:membrane"/>
    <property type="evidence" value="ECO:0007669"/>
    <property type="project" value="GOC"/>
</dbReference>
<dbReference type="GO" id="GO:0005506">
    <property type="term" value="F:iron ion binding"/>
    <property type="evidence" value="ECO:0007669"/>
    <property type="project" value="InterPro"/>
</dbReference>
<dbReference type="PANTHER" id="PTHR21624:SF1">
    <property type="entry name" value="ALKYLGLYCEROL MONOOXYGENASE"/>
    <property type="match status" value="1"/>
</dbReference>
<keyword evidence="6 7" id="KW-0472">Membrane</keyword>
<feature type="transmembrane region" description="Helical" evidence="7">
    <location>
        <begin position="135"/>
        <end position="158"/>
    </location>
</feature>
<comment type="caution">
    <text evidence="9">The sequence shown here is derived from an EMBL/GenBank/DDBJ whole genome shotgun (WGS) entry which is preliminary data.</text>
</comment>
<dbReference type="InterPro" id="IPR051689">
    <property type="entry name" value="Sterol_desaturase/TMEM195"/>
</dbReference>
<dbReference type="PANTHER" id="PTHR21624">
    <property type="entry name" value="STEROL DESATURASE-RELATED PROTEIN"/>
    <property type="match status" value="1"/>
</dbReference>
<keyword evidence="10" id="KW-1185">Reference proteome</keyword>
<evidence type="ECO:0000256" key="4">
    <source>
        <dbReference type="ARBA" id="ARBA00023002"/>
    </source>
</evidence>
<protein>
    <submittedName>
        <fullName evidence="9">Fatty acid hydroxylase family protein</fullName>
    </submittedName>
</protein>
<dbReference type="GO" id="GO:0050479">
    <property type="term" value="F:glyceryl-ether monooxygenase activity"/>
    <property type="evidence" value="ECO:0007669"/>
    <property type="project" value="TreeGrafter"/>
</dbReference>
<keyword evidence="5" id="KW-0443">Lipid metabolism</keyword>
<dbReference type="Proteomes" id="UP000281343">
    <property type="component" value="Unassembled WGS sequence"/>
</dbReference>
<feature type="transmembrane region" description="Helical" evidence="7">
    <location>
        <begin position="222"/>
        <end position="242"/>
    </location>
</feature>
<gene>
    <name evidence="9" type="ORF">D9R08_03295</name>
</gene>
<evidence type="ECO:0000259" key="8">
    <source>
        <dbReference type="Pfam" id="PF04116"/>
    </source>
</evidence>
<feature type="transmembrane region" description="Helical" evidence="7">
    <location>
        <begin position="195"/>
        <end position="216"/>
    </location>
</feature>
<dbReference type="InterPro" id="IPR006694">
    <property type="entry name" value="Fatty_acid_hydroxylase"/>
</dbReference>
<feature type="transmembrane region" description="Helical" evidence="7">
    <location>
        <begin position="95"/>
        <end position="115"/>
    </location>
</feature>